<dbReference type="Proteomes" id="UP000324800">
    <property type="component" value="Unassembled WGS sequence"/>
</dbReference>
<dbReference type="PANTHER" id="PTHR13950">
    <property type="entry name" value="RABCONNECTIN-RELATED"/>
    <property type="match status" value="1"/>
</dbReference>
<feature type="compositionally biased region" description="Basic residues" evidence="2">
    <location>
        <begin position="202"/>
        <end position="214"/>
    </location>
</feature>
<feature type="region of interest" description="Disordered" evidence="2">
    <location>
        <begin position="76"/>
        <end position="96"/>
    </location>
</feature>
<dbReference type="GO" id="GO:0043291">
    <property type="term" value="C:RAVE complex"/>
    <property type="evidence" value="ECO:0007669"/>
    <property type="project" value="TreeGrafter"/>
</dbReference>
<dbReference type="InterPro" id="IPR022033">
    <property type="entry name" value="Rav1p_C"/>
</dbReference>
<name>A0A5J4VPK2_9EUKA</name>
<gene>
    <name evidence="4" type="ORF">EZS28_019949</name>
</gene>
<protein>
    <submittedName>
        <fullName evidence="4">Putative transducin family protein / WD-40 repeat family protein</fullName>
    </submittedName>
</protein>
<dbReference type="GO" id="GO:0007035">
    <property type="term" value="P:vacuolar acidification"/>
    <property type="evidence" value="ECO:0007669"/>
    <property type="project" value="TreeGrafter"/>
</dbReference>
<dbReference type="InterPro" id="IPR052208">
    <property type="entry name" value="DmX-like/RAVE_component"/>
</dbReference>
<feature type="coiled-coil region" evidence="1">
    <location>
        <begin position="254"/>
        <end position="288"/>
    </location>
</feature>
<evidence type="ECO:0000313" key="4">
    <source>
        <dbReference type="EMBL" id="KAA6384522.1"/>
    </source>
</evidence>
<dbReference type="EMBL" id="SNRW01005717">
    <property type="protein sequence ID" value="KAA6384522.1"/>
    <property type="molecule type" value="Genomic_DNA"/>
</dbReference>
<feature type="region of interest" description="Disordered" evidence="2">
    <location>
        <begin position="362"/>
        <end position="385"/>
    </location>
</feature>
<evidence type="ECO:0000256" key="2">
    <source>
        <dbReference type="SAM" id="MobiDB-lite"/>
    </source>
</evidence>
<evidence type="ECO:0000259" key="3">
    <source>
        <dbReference type="Pfam" id="PF12234"/>
    </source>
</evidence>
<accession>A0A5J4VPK2</accession>
<sequence>SIRKYMENGAIQVAEMLLAHITSYLAPFHSINKYLEEDELCLLKPLRIPPPPLIYISGLIFNEKDSNLLLQYENDENDDDDEEMQEEEFDDEEDEDQLFENDHELMLSQIQGEKEDEQVKVKDNEIDLKELKEDQKNILKQQSVQQIDKYPNINQDLSEPSNSPNATRHQTNDNIIAAQNNDKEKEINKDQDKDEITDHPHFHTRHHSHSHSHSSLHEHQHQHDHLHHLKEREKEFELIRTAEIDKIKRRLIKMQELKKKEQLLRQMRKKIQLAQRQLTEENVRLLREALSRYPLDQISNTAKRQLLSLAELILEYKTTAKGALDQPSLNYLIAVQFARPQFLQSEIERLEKEKEKMIALASKDDKNENQSNLQKPTQQSSSPDSDKLVQFIEKLAIEKFQQTKDPRDVALYYVALGKKQVVAQLFKRQGDQRKYEFFSQEFKTDASKTKALKNAYVLVGRGEYLFAAAFYVLGCEPSDAVNMCIRMMQDVQLGLVIARLLDKMEMKVKIEVKEKDNERLNGKLVEQQQTGVNQQIQQGSHYIYQSVLEHTLLTHIIPEADKIGDRILSK</sequence>
<feature type="coiled-coil region" evidence="1">
    <location>
        <begin position="114"/>
        <end position="141"/>
    </location>
</feature>
<dbReference type="PANTHER" id="PTHR13950:SF9">
    <property type="entry name" value="RABCONNECTIN-3A"/>
    <property type="match status" value="1"/>
</dbReference>
<evidence type="ECO:0000313" key="5">
    <source>
        <dbReference type="Proteomes" id="UP000324800"/>
    </source>
</evidence>
<keyword evidence="1" id="KW-0175">Coiled coil</keyword>
<reference evidence="4 5" key="1">
    <citation type="submission" date="2019-03" db="EMBL/GenBank/DDBJ databases">
        <title>Single cell metagenomics reveals metabolic interactions within the superorganism composed of flagellate Streblomastix strix and complex community of Bacteroidetes bacteria on its surface.</title>
        <authorList>
            <person name="Treitli S.C."/>
            <person name="Kolisko M."/>
            <person name="Husnik F."/>
            <person name="Keeling P."/>
            <person name="Hampl V."/>
        </authorList>
    </citation>
    <scope>NUCLEOTIDE SEQUENCE [LARGE SCALE GENOMIC DNA]</scope>
    <source>
        <strain evidence="4">ST1C</strain>
    </source>
</reference>
<feature type="coiled-coil region" evidence="1">
    <location>
        <begin position="503"/>
        <end position="530"/>
    </location>
</feature>
<dbReference type="AlphaFoldDB" id="A0A5J4VPK2"/>
<feature type="compositionally biased region" description="Polar residues" evidence="2">
    <location>
        <begin position="369"/>
        <end position="383"/>
    </location>
</feature>
<dbReference type="OrthoDB" id="2384737at2759"/>
<feature type="compositionally biased region" description="Basic and acidic residues" evidence="2">
    <location>
        <begin position="181"/>
        <end position="201"/>
    </location>
</feature>
<feature type="domain" description="RAVE complex protein Rav1 C-terminal" evidence="3">
    <location>
        <begin position="243"/>
        <end position="502"/>
    </location>
</feature>
<evidence type="ECO:0000256" key="1">
    <source>
        <dbReference type="SAM" id="Coils"/>
    </source>
</evidence>
<organism evidence="4 5">
    <name type="scientific">Streblomastix strix</name>
    <dbReference type="NCBI Taxonomy" id="222440"/>
    <lineage>
        <taxon>Eukaryota</taxon>
        <taxon>Metamonada</taxon>
        <taxon>Preaxostyla</taxon>
        <taxon>Oxymonadida</taxon>
        <taxon>Streblomastigidae</taxon>
        <taxon>Streblomastix</taxon>
    </lineage>
</organism>
<feature type="region of interest" description="Disordered" evidence="2">
    <location>
        <begin position="177"/>
        <end position="228"/>
    </location>
</feature>
<dbReference type="Pfam" id="PF12234">
    <property type="entry name" value="Rav1p_C"/>
    <property type="match status" value="1"/>
</dbReference>
<proteinExistence type="predicted"/>
<comment type="caution">
    <text evidence="4">The sequence shown here is derived from an EMBL/GenBank/DDBJ whole genome shotgun (WGS) entry which is preliminary data.</text>
</comment>
<feature type="non-terminal residue" evidence="4">
    <location>
        <position position="1"/>
    </location>
</feature>